<accession>A0A1E7LNA0</accession>
<proteinExistence type="predicted"/>
<keyword evidence="3" id="KW-1185">Reference proteome</keyword>
<gene>
    <name evidence="2" type="ORF">AN221_27020</name>
</gene>
<organism evidence="2 3">
    <name type="scientific">Streptomyces nanshensis</name>
    <dbReference type="NCBI Taxonomy" id="518642"/>
    <lineage>
        <taxon>Bacteria</taxon>
        <taxon>Bacillati</taxon>
        <taxon>Actinomycetota</taxon>
        <taxon>Actinomycetes</taxon>
        <taxon>Kitasatosporales</taxon>
        <taxon>Streptomycetaceae</taxon>
        <taxon>Streptomyces</taxon>
    </lineage>
</organism>
<dbReference type="InterPro" id="IPR036736">
    <property type="entry name" value="ACP-like_sf"/>
</dbReference>
<dbReference type="InterPro" id="IPR009081">
    <property type="entry name" value="PP-bd_ACP"/>
</dbReference>
<dbReference type="PATRIC" id="fig|518642.7.peg.6785"/>
<protein>
    <submittedName>
        <fullName evidence="2">Acyl carrier protein</fullName>
    </submittedName>
</protein>
<evidence type="ECO:0000259" key="1">
    <source>
        <dbReference type="PROSITE" id="PS50075"/>
    </source>
</evidence>
<name>A0A1E7LNA0_9ACTN</name>
<reference evidence="2 3" key="1">
    <citation type="journal article" date="2016" name="Front. Microbiol.">
        <title>Comparative Genomics Analysis of Streptomyces Species Reveals Their Adaptation to the Marine Environment and Their Diversity at the Genomic Level.</title>
        <authorList>
            <person name="Tian X."/>
            <person name="Zhang Z."/>
            <person name="Yang T."/>
            <person name="Chen M."/>
            <person name="Li J."/>
            <person name="Chen F."/>
            <person name="Yang J."/>
            <person name="Li W."/>
            <person name="Zhang B."/>
            <person name="Zhang Z."/>
            <person name="Wu J."/>
            <person name="Zhang C."/>
            <person name="Long L."/>
            <person name="Xiao J."/>
        </authorList>
    </citation>
    <scope>NUCLEOTIDE SEQUENCE [LARGE SCALE GENOMIC DNA]</scope>
    <source>
        <strain evidence="2 3">SCSIO M10372</strain>
    </source>
</reference>
<evidence type="ECO:0000313" key="3">
    <source>
        <dbReference type="Proteomes" id="UP000175971"/>
    </source>
</evidence>
<dbReference type="Proteomes" id="UP000175971">
    <property type="component" value="Unassembled WGS sequence"/>
</dbReference>
<sequence>MRGNAVQTQTIHPKITEVLTGTFKVPAAEILPESTMDSLEMDSLAVAEFAVIIKETLGVTADSEKLYKDATLADITAFIDAAVDGEAAGSAVPVSNTR</sequence>
<dbReference type="PROSITE" id="PS50075">
    <property type="entry name" value="CARRIER"/>
    <property type="match status" value="1"/>
</dbReference>
<evidence type="ECO:0000313" key="2">
    <source>
        <dbReference type="EMBL" id="OEV17680.1"/>
    </source>
</evidence>
<dbReference type="Gene3D" id="1.10.1200.10">
    <property type="entry name" value="ACP-like"/>
    <property type="match status" value="1"/>
</dbReference>
<dbReference type="OrthoDB" id="6978112at2"/>
<dbReference type="AlphaFoldDB" id="A0A1E7LNA0"/>
<dbReference type="SUPFAM" id="SSF47336">
    <property type="entry name" value="ACP-like"/>
    <property type="match status" value="1"/>
</dbReference>
<dbReference type="Pfam" id="PF00550">
    <property type="entry name" value="PP-binding"/>
    <property type="match status" value="1"/>
</dbReference>
<dbReference type="EMBL" id="LJGZ01000097">
    <property type="protein sequence ID" value="OEV17680.1"/>
    <property type="molecule type" value="Genomic_DNA"/>
</dbReference>
<feature type="domain" description="Carrier" evidence="1">
    <location>
        <begin position="9"/>
        <end position="83"/>
    </location>
</feature>
<comment type="caution">
    <text evidence="2">The sequence shown here is derived from an EMBL/GenBank/DDBJ whole genome shotgun (WGS) entry which is preliminary data.</text>
</comment>